<dbReference type="SMART" id="SM00345">
    <property type="entry name" value="HTH_GNTR"/>
    <property type="match status" value="1"/>
</dbReference>
<protein>
    <submittedName>
        <fullName evidence="5">FadR/GntR family transcriptional regulator</fullName>
    </submittedName>
</protein>
<dbReference type="InterPro" id="IPR011711">
    <property type="entry name" value="GntR_C"/>
</dbReference>
<evidence type="ECO:0000256" key="1">
    <source>
        <dbReference type="ARBA" id="ARBA00023015"/>
    </source>
</evidence>
<dbReference type="InterPro" id="IPR008920">
    <property type="entry name" value="TF_FadR/GntR_C"/>
</dbReference>
<keyword evidence="3" id="KW-0804">Transcription</keyword>
<dbReference type="InterPro" id="IPR036390">
    <property type="entry name" value="WH_DNA-bd_sf"/>
</dbReference>
<sequence>MGGGLHGKVVEELGREISAGLHPPGTVLRIDEMERRFGISRSVAREVVRTLASIQLVMSRKRVGVVVRPRAEWNAFDPVLIRWLLSVDREAQLRTLAELRTAVEPVAASAAARNASDEQAAHLVGLAERMVATARAGDLAQFVDADCAFHRAVLGASGNPMFAQLHEVVGEVLRWRTGHGLMPSHPRPVAVRLHCEIAECVRSGDGARAEEAMRELVAEALEGTIALLGEPAAAES</sequence>
<dbReference type="RefSeq" id="WP_345368227.1">
    <property type="nucleotide sequence ID" value="NZ_BAABII010000027.1"/>
</dbReference>
<keyword evidence="1" id="KW-0805">Transcription regulation</keyword>
<dbReference type="Gene3D" id="1.10.10.10">
    <property type="entry name" value="Winged helix-like DNA-binding domain superfamily/Winged helix DNA-binding domain"/>
    <property type="match status" value="1"/>
</dbReference>
<feature type="domain" description="HTH gntR-type" evidence="4">
    <location>
        <begin position="3"/>
        <end position="70"/>
    </location>
</feature>
<reference evidence="5 6" key="1">
    <citation type="submission" date="2024-08" db="EMBL/GenBank/DDBJ databases">
        <title>Genome mining of Saccharopolyspora cebuensis PGLac3 from Nigerian medicinal plant.</title>
        <authorList>
            <person name="Ezeobiora C.E."/>
            <person name="Igbokwe N.H."/>
            <person name="Amin D.H."/>
            <person name="Mendie U.E."/>
        </authorList>
    </citation>
    <scope>NUCLEOTIDE SEQUENCE [LARGE SCALE GENOMIC DNA]</scope>
    <source>
        <strain evidence="5 6">PGLac3</strain>
    </source>
</reference>
<dbReference type="Proteomes" id="UP001564626">
    <property type="component" value="Unassembled WGS sequence"/>
</dbReference>
<dbReference type="InterPro" id="IPR000524">
    <property type="entry name" value="Tscrpt_reg_HTH_GntR"/>
</dbReference>
<comment type="caution">
    <text evidence="5">The sequence shown here is derived from an EMBL/GenBank/DDBJ whole genome shotgun (WGS) entry which is preliminary data.</text>
</comment>
<keyword evidence="2" id="KW-0238">DNA-binding</keyword>
<keyword evidence="6" id="KW-1185">Reference proteome</keyword>
<dbReference type="Pfam" id="PF07729">
    <property type="entry name" value="FCD"/>
    <property type="match status" value="1"/>
</dbReference>
<dbReference type="Pfam" id="PF00392">
    <property type="entry name" value="GntR"/>
    <property type="match status" value="1"/>
</dbReference>
<evidence type="ECO:0000256" key="2">
    <source>
        <dbReference type="ARBA" id="ARBA00023125"/>
    </source>
</evidence>
<dbReference type="Gene3D" id="1.20.120.530">
    <property type="entry name" value="GntR ligand-binding domain-like"/>
    <property type="match status" value="1"/>
</dbReference>
<dbReference type="SUPFAM" id="SSF48008">
    <property type="entry name" value="GntR ligand-binding domain-like"/>
    <property type="match status" value="1"/>
</dbReference>
<gene>
    <name evidence="5" type="ORF">AB8O55_27395</name>
</gene>
<accession>A0ABV4CTN9</accession>
<evidence type="ECO:0000313" key="5">
    <source>
        <dbReference type="EMBL" id="MEY8043151.1"/>
    </source>
</evidence>
<name>A0ABV4CTN9_9PSEU</name>
<organism evidence="5 6">
    <name type="scientific">Saccharopolyspora cebuensis</name>
    <dbReference type="NCBI Taxonomy" id="418759"/>
    <lineage>
        <taxon>Bacteria</taxon>
        <taxon>Bacillati</taxon>
        <taxon>Actinomycetota</taxon>
        <taxon>Actinomycetes</taxon>
        <taxon>Pseudonocardiales</taxon>
        <taxon>Pseudonocardiaceae</taxon>
        <taxon>Saccharopolyspora</taxon>
    </lineage>
</organism>
<evidence type="ECO:0000256" key="3">
    <source>
        <dbReference type="ARBA" id="ARBA00023163"/>
    </source>
</evidence>
<dbReference type="SMART" id="SM00895">
    <property type="entry name" value="FCD"/>
    <property type="match status" value="1"/>
</dbReference>
<dbReference type="SUPFAM" id="SSF46785">
    <property type="entry name" value="Winged helix' DNA-binding domain"/>
    <property type="match status" value="1"/>
</dbReference>
<dbReference type="PANTHER" id="PTHR43537">
    <property type="entry name" value="TRANSCRIPTIONAL REGULATOR, GNTR FAMILY"/>
    <property type="match status" value="1"/>
</dbReference>
<evidence type="ECO:0000259" key="4">
    <source>
        <dbReference type="PROSITE" id="PS50949"/>
    </source>
</evidence>
<dbReference type="InterPro" id="IPR036388">
    <property type="entry name" value="WH-like_DNA-bd_sf"/>
</dbReference>
<dbReference type="PANTHER" id="PTHR43537:SF44">
    <property type="entry name" value="GNTR FAMILY REGULATORY PROTEIN"/>
    <property type="match status" value="1"/>
</dbReference>
<dbReference type="PROSITE" id="PS50949">
    <property type="entry name" value="HTH_GNTR"/>
    <property type="match status" value="1"/>
</dbReference>
<evidence type="ECO:0000313" key="6">
    <source>
        <dbReference type="Proteomes" id="UP001564626"/>
    </source>
</evidence>
<proteinExistence type="predicted"/>
<dbReference type="EMBL" id="JBGEHV010000079">
    <property type="protein sequence ID" value="MEY8043151.1"/>
    <property type="molecule type" value="Genomic_DNA"/>
</dbReference>